<dbReference type="STRING" id="6526.A0A2C9KLD8"/>
<name>A0A2C9KLD8_BIOGL</name>
<dbReference type="Proteomes" id="UP000076420">
    <property type="component" value="Unassembled WGS sequence"/>
</dbReference>
<evidence type="ECO:0000313" key="2">
    <source>
        <dbReference type="EnsemblMetazoa" id="BGLB021056-PA"/>
    </source>
</evidence>
<dbReference type="Gene3D" id="1.10.510.10">
    <property type="entry name" value="Transferase(Phosphotransferase) domain 1"/>
    <property type="match status" value="1"/>
</dbReference>
<dbReference type="PRINTS" id="PR00109">
    <property type="entry name" value="TYRKINASE"/>
</dbReference>
<dbReference type="InterPro" id="IPR000719">
    <property type="entry name" value="Prot_kinase_dom"/>
</dbReference>
<dbReference type="PROSITE" id="PS00109">
    <property type="entry name" value="PROTEIN_KINASE_TYR"/>
    <property type="match status" value="1"/>
</dbReference>
<proteinExistence type="predicted"/>
<evidence type="ECO:0000313" key="3">
    <source>
        <dbReference type="Proteomes" id="UP000076420"/>
    </source>
</evidence>
<organism evidence="2 3">
    <name type="scientific">Biomphalaria glabrata</name>
    <name type="common">Bloodfluke planorb</name>
    <name type="synonym">Freshwater snail</name>
    <dbReference type="NCBI Taxonomy" id="6526"/>
    <lineage>
        <taxon>Eukaryota</taxon>
        <taxon>Metazoa</taxon>
        <taxon>Spiralia</taxon>
        <taxon>Lophotrochozoa</taxon>
        <taxon>Mollusca</taxon>
        <taxon>Gastropoda</taxon>
        <taxon>Heterobranchia</taxon>
        <taxon>Euthyneura</taxon>
        <taxon>Panpulmonata</taxon>
        <taxon>Hygrophila</taxon>
        <taxon>Lymnaeoidea</taxon>
        <taxon>Planorbidae</taxon>
        <taxon>Biomphalaria</taxon>
    </lineage>
</organism>
<dbReference type="InterPro" id="IPR001245">
    <property type="entry name" value="Ser-Thr/Tyr_kinase_cat_dom"/>
</dbReference>
<dbReference type="SUPFAM" id="SSF56112">
    <property type="entry name" value="Protein kinase-like (PK-like)"/>
    <property type="match status" value="1"/>
</dbReference>
<dbReference type="InterPro" id="IPR011009">
    <property type="entry name" value="Kinase-like_dom_sf"/>
</dbReference>
<dbReference type="AlphaFoldDB" id="A0A2C9KLD8"/>
<dbReference type="PANTHER" id="PTHR24416">
    <property type="entry name" value="TYROSINE-PROTEIN KINASE RECEPTOR"/>
    <property type="match status" value="1"/>
</dbReference>
<dbReference type="GO" id="GO:0005886">
    <property type="term" value="C:plasma membrane"/>
    <property type="evidence" value="ECO:0007669"/>
    <property type="project" value="TreeGrafter"/>
</dbReference>
<dbReference type="PROSITE" id="PS50011">
    <property type="entry name" value="PROTEIN_KINASE_DOM"/>
    <property type="match status" value="1"/>
</dbReference>
<dbReference type="KEGG" id="bgt:106078312"/>
<dbReference type="GO" id="GO:0005524">
    <property type="term" value="F:ATP binding"/>
    <property type="evidence" value="ECO:0007669"/>
    <property type="project" value="InterPro"/>
</dbReference>
<dbReference type="InterPro" id="IPR050122">
    <property type="entry name" value="RTK"/>
</dbReference>
<dbReference type="GO" id="GO:0007169">
    <property type="term" value="P:cell surface receptor protein tyrosine kinase signaling pathway"/>
    <property type="evidence" value="ECO:0007669"/>
    <property type="project" value="TreeGrafter"/>
</dbReference>
<evidence type="ECO:0000259" key="1">
    <source>
        <dbReference type="PROSITE" id="PS50011"/>
    </source>
</evidence>
<reference evidence="2" key="1">
    <citation type="submission" date="2020-05" db="UniProtKB">
        <authorList>
            <consortium name="EnsemblMetazoa"/>
        </authorList>
    </citation>
    <scope>IDENTIFICATION</scope>
    <source>
        <strain evidence="2">BB02</strain>
    </source>
</reference>
<dbReference type="VEuPathDB" id="VectorBase:BGLB021056"/>
<feature type="domain" description="Protein kinase" evidence="1">
    <location>
        <begin position="1"/>
        <end position="150"/>
    </location>
</feature>
<accession>A0A2C9KLD8</accession>
<dbReference type="VEuPathDB" id="VectorBase:BGLAX_041625"/>
<dbReference type="GO" id="GO:0004714">
    <property type="term" value="F:transmembrane receptor protein tyrosine kinase activity"/>
    <property type="evidence" value="ECO:0007669"/>
    <property type="project" value="TreeGrafter"/>
</dbReference>
<dbReference type="Pfam" id="PF07714">
    <property type="entry name" value="PK_Tyr_Ser-Thr"/>
    <property type="match status" value="1"/>
</dbReference>
<dbReference type="EnsemblMetazoa" id="BGLB021056-RA">
    <property type="protein sequence ID" value="BGLB021056-PA"/>
    <property type="gene ID" value="BGLB021056"/>
</dbReference>
<dbReference type="InterPro" id="IPR020635">
    <property type="entry name" value="Tyr_kinase_cat_dom"/>
</dbReference>
<dbReference type="PANTHER" id="PTHR24416:SF600">
    <property type="entry name" value="PDGF- AND VEGF-RECEPTOR RELATED, ISOFORM J"/>
    <property type="match status" value="1"/>
</dbReference>
<dbReference type="InterPro" id="IPR008266">
    <property type="entry name" value="Tyr_kinase_AS"/>
</dbReference>
<gene>
    <name evidence="2" type="primary">106078312</name>
</gene>
<sequence length="150" mass="17534">MNYLECHKIVHRDLRAENVLVGNNFKVIITGFGNATTIDNESNQISRKDFSYKIKWTAPEAATNKQFSSKSDVWSFGILMYEIVTFGSEPYDKMSDSDVLQMIQDGRRLLKPKNERLEIPHSYYNSMMSCWRKLPEERPNFECLLNKVIK</sequence>
<dbReference type="SMART" id="SM00219">
    <property type="entry name" value="TyrKc"/>
    <property type="match status" value="1"/>
</dbReference>
<dbReference type="GO" id="GO:0043235">
    <property type="term" value="C:receptor complex"/>
    <property type="evidence" value="ECO:0007669"/>
    <property type="project" value="TreeGrafter"/>
</dbReference>
<protein>
    <recommendedName>
        <fullName evidence="1">Protein kinase domain-containing protein</fullName>
    </recommendedName>
</protein>